<feature type="transmembrane region" description="Helical" evidence="1">
    <location>
        <begin position="108"/>
        <end position="128"/>
    </location>
</feature>
<sequence>MAQSSGLEASKIAIFLSYAVSAFSVLFYLLPYANGKHYLTPFSSTFFITMMFWVITLLLQFMFIINVFFNTSVSSANQSSVIAVVGPHFTIFNILNALWAYFFTMRSFLISEIILFVNLVNLLALYFSHKTIKIRSLPDWLTIHLPVTGIPLAWTLYAIFWNGATLFHSHNKSLLPRLLANFFIWEFLVVPLTLLVLYSDSSVSLATSFLLLGVGFAQMTTKLVALQWIFAFIISGLDFVLSIVYMFSSAISQTSTGNSNDQAPLLA</sequence>
<proteinExistence type="predicted"/>
<dbReference type="OrthoDB" id="3342455at2759"/>
<feature type="transmembrane region" description="Helical" evidence="1">
    <location>
        <begin position="12"/>
        <end position="33"/>
    </location>
</feature>
<feature type="transmembrane region" description="Helical" evidence="1">
    <location>
        <begin position="45"/>
        <end position="69"/>
    </location>
</feature>
<reference evidence="2 3" key="1">
    <citation type="journal article" date="2019" name="Front. Genet.">
        <title>Whole-Genome Sequencing of the Opportunistic Yeast Pathogen Candida inconspicua Uncovers Its Hybrid Origin.</title>
        <authorList>
            <person name="Mixao V."/>
            <person name="Hansen A.P."/>
            <person name="Saus E."/>
            <person name="Boekhout T."/>
            <person name="Lass-Florl C."/>
            <person name="Gabaldon T."/>
        </authorList>
    </citation>
    <scope>NUCLEOTIDE SEQUENCE [LARGE SCALE GENOMIC DNA]</scope>
    <source>
        <strain evidence="2 3">CBS 180</strain>
    </source>
</reference>
<dbReference type="PANTHER" id="PTHR37992">
    <property type="entry name" value="EXPRESSED PROTEIN"/>
    <property type="match status" value="1"/>
</dbReference>
<protein>
    <submittedName>
        <fullName evidence="2">Uncharacterized protein</fullName>
    </submittedName>
</protein>
<comment type="caution">
    <text evidence="2">The sequence shown here is derived from an EMBL/GenBank/DDBJ whole genome shotgun (WGS) entry which is preliminary data.</text>
</comment>
<feature type="transmembrane region" description="Helical" evidence="1">
    <location>
        <begin position="81"/>
        <end position="102"/>
    </location>
</feature>
<keyword evidence="1" id="KW-1133">Transmembrane helix</keyword>
<keyword evidence="1" id="KW-0472">Membrane</keyword>
<evidence type="ECO:0000313" key="3">
    <source>
        <dbReference type="Proteomes" id="UP000307173"/>
    </source>
</evidence>
<feature type="transmembrane region" description="Helical" evidence="1">
    <location>
        <begin position="180"/>
        <end position="198"/>
    </location>
</feature>
<keyword evidence="1" id="KW-0812">Transmembrane</keyword>
<dbReference type="AlphaFoldDB" id="A0A4T0WVT3"/>
<dbReference type="STRING" id="52247.A0A4T0WVT3"/>
<name>A0A4T0WVT3_9ASCO</name>
<feature type="transmembrane region" description="Helical" evidence="1">
    <location>
        <begin position="225"/>
        <end position="247"/>
    </location>
</feature>
<evidence type="ECO:0000313" key="2">
    <source>
        <dbReference type="EMBL" id="TID14953.1"/>
    </source>
</evidence>
<organism evidence="2 3">
    <name type="scientific">Pichia inconspicua</name>
    <dbReference type="NCBI Taxonomy" id="52247"/>
    <lineage>
        <taxon>Eukaryota</taxon>
        <taxon>Fungi</taxon>
        <taxon>Dikarya</taxon>
        <taxon>Ascomycota</taxon>
        <taxon>Saccharomycotina</taxon>
        <taxon>Pichiomycetes</taxon>
        <taxon>Pichiales</taxon>
        <taxon>Pichiaceae</taxon>
        <taxon>Pichia</taxon>
    </lineage>
</organism>
<evidence type="ECO:0000256" key="1">
    <source>
        <dbReference type="SAM" id="Phobius"/>
    </source>
</evidence>
<accession>A0A4T0WVT3</accession>
<dbReference type="Pfam" id="PF08611">
    <property type="entry name" value="DUF1774"/>
    <property type="match status" value="1"/>
</dbReference>
<keyword evidence="3" id="KW-1185">Reference proteome</keyword>
<gene>
    <name evidence="2" type="ORF">CANINC_004624</name>
</gene>
<dbReference type="InterPro" id="IPR013920">
    <property type="entry name" value="DUF1774_fun"/>
</dbReference>
<dbReference type="EMBL" id="SELW01000657">
    <property type="protein sequence ID" value="TID14953.1"/>
    <property type="molecule type" value="Genomic_DNA"/>
</dbReference>
<dbReference type="Proteomes" id="UP000307173">
    <property type="component" value="Unassembled WGS sequence"/>
</dbReference>
<feature type="transmembrane region" description="Helical" evidence="1">
    <location>
        <begin position="140"/>
        <end position="160"/>
    </location>
</feature>
<dbReference type="PANTHER" id="PTHR37992:SF1">
    <property type="entry name" value="DUF1774-DOMAIN-CONTAINING PROTEIN"/>
    <property type="match status" value="1"/>
</dbReference>